<dbReference type="InterPro" id="IPR003838">
    <property type="entry name" value="ABC3_permease_C"/>
</dbReference>
<keyword evidence="5 6" id="KW-0472">Membrane</keyword>
<feature type="domain" description="ABC3 transporter permease C-terminal" evidence="7">
    <location>
        <begin position="296"/>
        <end position="410"/>
    </location>
</feature>
<comment type="subcellular location">
    <subcellularLocation>
        <location evidence="1">Cell membrane</location>
        <topology evidence="1">Multi-pass membrane protein</topology>
    </subcellularLocation>
</comment>
<feature type="transmembrane region" description="Helical" evidence="6">
    <location>
        <begin position="21"/>
        <end position="39"/>
    </location>
</feature>
<feature type="transmembrane region" description="Helical" evidence="6">
    <location>
        <begin position="755"/>
        <end position="776"/>
    </location>
</feature>
<feature type="transmembrane region" description="Helical" evidence="6">
    <location>
        <begin position="382"/>
        <end position="405"/>
    </location>
</feature>
<evidence type="ECO:0000256" key="1">
    <source>
        <dbReference type="ARBA" id="ARBA00004651"/>
    </source>
</evidence>
<keyword evidence="4 6" id="KW-1133">Transmembrane helix</keyword>
<dbReference type="GO" id="GO:0005886">
    <property type="term" value="C:plasma membrane"/>
    <property type="evidence" value="ECO:0007669"/>
    <property type="project" value="UniProtKB-SubCell"/>
</dbReference>
<gene>
    <name evidence="9" type="ORF">CLV51_101399</name>
</gene>
<dbReference type="GO" id="GO:0022857">
    <property type="term" value="F:transmembrane transporter activity"/>
    <property type="evidence" value="ECO:0007669"/>
    <property type="project" value="TreeGrafter"/>
</dbReference>
<dbReference type="OrthoDB" id="5933722at2"/>
<organism evidence="9 10">
    <name type="scientific">Chitinophaga niastensis</name>
    <dbReference type="NCBI Taxonomy" id="536980"/>
    <lineage>
        <taxon>Bacteria</taxon>
        <taxon>Pseudomonadati</taxon>
        <taxon>Bacteroidota</taxon>
        <taxon>Chitinophagia</taxon>
        <taxon>Chitinophagales</taxon>
        <taxon>Chitinophagaceae</taxon>
        <taxon>Chitinophaga</taxon>
    </lineage>
</organism>
<dbReference type="PANTHER" id="PTHR30572:SF18">
    <property type="entry name" value="ABC-TYPE MACROLIDE FAMILY EXPORT SYSTEM PERMEASE COMPONENT 2"/>
    <property type="match status" value="1"/>
</dbReference>
<feature type="domain" description="MacB-like periplasmic core" evidence="8">
    <location>
        <begin position="20"/>
        <end position="245"/>
    </location>
</feature>
<evidence type="ECO:0000256" key="5">
    <source>
        <dbReference type="ARBA" id="ARBA00023136"/>
    </source>
</evidence>
<feature type="transmembrane region" description="Helical" evidence="6">
    <location>
        <begin position="671"/>
        <end position="696"/>
    </location>
</feature>
<feature type="transmembrane region" description="Helical" evidence="6">
    <location>
        <begin position="431"/>
        <end position="451"/>
    </location>
</feature>
<dbReference type="RefSeq" id="WP_158266913.1">
    <property type="nucleotide sequence ID" value="NZ_PYAW01000001.1"/>
</dbReference>
<keyword evidence="10" id="KW-1185">Reference proteome</keyword>
<evidence type="ECO:0000256" key="6">
    <source>
        <dbReference type="SAM" id="Phobius"/>
    </source>
</evidence>
<feature type="domain" description="ABC3 transporter permease C-terminal" evidence="7">
    <location>
        <begin position="674"/>
        <end position="786"/>
    </location>
</feature>
<keyword evidence="3 6" id="KW-0812">Transmembrane</keyword>
<dbReference type="PANTHER" id="PTHR30572">
    <property type="entry name" value="MEMBRANE COMPONENT OF TRANSPORTER-RELATED"/>
    <property type="match status" value="1"/>
</dbReference>
<dbReference type="InterPro" id="IPR025857">
    <property type="entry name" value="MacB_PCD"/>
</dbReference>
<sequence>MFQRYIVIAFRNLRRQRMFSFINIAGLAISMTVCLIALMSTRKNLSYDNFHPAIARTWRVTTQVVTPDGRKFHMASTPLTLGEALRTGYSAIEKEVTVYGVLSGEAKIGKKKISVRGAFTEPSFFNVFGFKLAAGNPQTALTAPNSIILTAETAARFFGTNEAVGKMIQFDNFGSFLVTGVLETPPSLTHINYEAFASISSVPALEQIKVLPEKLHDWNIIQSSYTYVVLRRGEGQSALVAALADLGHHYDDLPGKGQGSLAFEPQALSKITPSKDLYDDNGSGPPWGKVLAEVGVAFGILLCACFNYTNLSIVRSLQRAKEVGVRKVNGAQRWQVFMQFITESVIMCLLSLILAVVLLVLTQTYHLFGLPIPDDNLLNPTLLAWFLLFSLLTGIFAGIIPAWALSSFQPAKVLKSMVDIKLFGGLGLRKTLIVIQFTLSLTAIIFLVTVYRQFSFKAEKDMGFQRKDILNVPLADVDYQRMKDMLLQVKGVETITATSGTLGVPRHCSFCAMKTANSKNMEFGYYAGDVDFLKVMNLKLVAGSGFPASASTEKEQYLIVNEKAVSVMGIKSPADAIGSTLWLSDSVPVNIIGVVQDFNYQPIEANIRPMAIRFKPSEFHQLQLAVAKGNEEQLIANVKRVWLELHPGETFTSEWMDAQLLSHSGQDTVSMLGFLVFMTTVIAALGLLGIVAYTTFTRRKEIGIRKVLGAEVSSLMMLLSKNYLWLIIIAGCIAMPLGFIGSLLFLQIFAYRVSIGIFTLLGSFAVLLLVAMITILSQTWRAAGADPVNSLRSE</sequence>
<evidence type="ECO:0000313" key="10">
    <source>
        <dbReference type="Proteomes" id="UP000240971"/>
    </source>
</evidence>
<dbReference type="AlphaFoldDB" id="A0A2P8HS55"/>
<evidence type="ECO:0000313" key="9">
    <source>
        <dbReference type="EMBL" id="PSL49069.1"/>
    </source>
</evidence>
<evidence type="ECO:0000256" key="2">
    <source>
        <dbReference type="ARBA" id="ARBA00022475"/>
    </source>
</evidence>
<evidence type="ECO:0000259" key="7">
    <source>
        <dbReference type="Pfam" id="PF02687"/>
    </source>
</evidence>
<dbReference type="Proteomes" id="UP000240971">
    <property type="component" value="Unassembled WGS sequence"/>
</dbReference>
<accession>A0A2P8HS55</accession>
<dbReference type="EMBL" id="PYAW01000001">
    <property type="protein sequence ID" value="PSL49069.1"/>
    <property type="molecule type" value="Genomic_DNA"/>
</dbReference>
<dbReference type="InterPro" id="IPR050250">
    <property type="entry name" value="Macrolide_Exporter_MacB"/>
</dbReference>
<feature type="transmembrane region" description="Helical" evidence="6">
    <location>
        <begin position="336"/>
        <end position="362"/>
    </location>
</feature>
<reference evidence="9 10" key="1">
    <citation type="submission" date="2018-03" db="EMBL/GenBank/DDBJ databases">
        <title>Genomic Encyclopedia of Archaeal and Bacterial Type Strains, Phase II (KMG-II): from individual species to whole genera.</title>
        <authorList>
            <person name="Goeker M."/>
        </authorList>
    </citation>
    <scope>NUCLEOTIDE SEQUENCE [LARGE SCALE GENOMIC DNA]</scope>
    <source>
        <strain evidence="9 10">DSM 24859</strain>
    </source>
</reference>
<dbReference type="Pfam" id="PF02687">
    <property type="entry name" value="FtsX"/>
    <property type="match status" value="2"/>
</dbReference>
<feature type="transmembrane region" description="Helical" evidence="6">
    <location>
        <begin position="723"/>
        <end position="749"/>
    </location>
</feature>
<evidence type="ECO:0000256" key="4">
    <source>
        <dbReference type="ARBA" id="ARBA00022989"/>
    </source>
</evidence>
<protein>
    <submittedName>
        <fullName evidence="9">Putative ABC transport system permease protein</fullName>
    </submittedName>
</protein>
<name>A0A2P8HS55_CHINA</name>
<comment type="caution">
    <text evidence="9">The sequence shown here is derived from an EMBL/GenBank/DDBJ whole genome shotgun (WGS) entry which is preliminary data.</text>
</comment>
<evidence type="ECO:0000256" key="3">
    <source>
        <dbReference type="ARBA" id="ARBA00022692"/>
    </source>
</evidence>
<evidence type="ECO:0000259" key="8">
    <source>
        <dbReference type="Pfam" id="PF12704"/>
    </source>
</evidence>
<keyword evidence="2" id="KW-1003">Cell membrane</keyword>
<dbReference type="Pfam" id="PF12704">
    <property type="entry name" value="MacB_PCD"/>
    <property type="match status" value="1"/>
</dbReference>
<proteinExistence type="predicted"/>